<evidence type="ECO:0000259" key="2">
    <source>
        <dbReference type="Pfam" id="PF00535"/>
    </source>
</evidence>
<dbReference type="CDD" id="cd04187">
    <property type="entry name" value="DPM1_like_bac"/>
    <property type="match status" value="1"/>
</dbReference>
<keyword evidence="1" id="KW-0472">Membrane</keyword>
<dbReference type="OrthoDB" id="9807778at2"/>
<dbReference type="InterPro" id="IPR050256">
    <property type="entry name" value="Glycosyltransferase_2"/>
</dbReference>
<dbReference type="InterPro" id="IPR029044">
    <property type="entry name" value="Nucleotide-diphossugar_trans"/>
</dbReference>
<dbReference type="EMBL" id="AYZM01000158">
    <property type="protein sequence ID" value="KRN18242.1"/>
    <property type="molecule type" value="Genomic_DNA"/>
</dbReference>
<feature type="transmembrane region" description="Helical" evidence="1">
    <location>
        <begin position="237"/>
        <end position="258"/>
    </location>
</feature>
<comment type="caution">
    <text evidence="3">The sequence shown here is derived from an EMBL/GenBank/DDBJ whole genome shotgun (WGS) entry which is preliminary data.</text>
</comment>
<organism evidence="3 4">
    <name type="scientific">Secundilactobacillus similis DSM 23365 = JCM 2765</name>
    <dbReference type="NCBI Taxonomy" id="1423804"/>
    <lineage>
        <taxon>Bacteria</taxon>
        <taxon>Bacillati</taxon>
        <taxon>Bacillota</taxon>
        <taxon>Bacilli</taxon>
        <taxon>Lactobacillales</taxon>
        <taxon>Lactobacillaceae</taxon>
        <taxon>Secundilactobacillus</taxon>
    </lineage>
</organism>
<protein>
    <submittedName>
        <fullName evidence="3">Undecaprenyl phosphate 4-deoxy-4-formamido-L-arabinose transferase</fullName>
    </submittedName>
</protein>
<name>A0A0R2EPE5_9LACO</name>
<dbReference type="RefSeq" id="WP_054732848.1">
    <property type="nucleotide sequence ID" value="NZ_AYZM01000158.1"/>
</dbReference>
<evidence type="ECO:0000313" key="4">
    <source>
        <dbReference type="Proteomes" id="UP000051442"/>
    </source>
</evidence>
<evidence type="ECO:0000256" key="1">
    <source>
        <dbReference type="SAM" id="Phobius"/>
    </source>
</evidence>
<reference evidence="3 4" key="1">
    <citation type="journal article" date="2015" name="Genome Announc.">
        <title>Expanding the biotechnology potential of lactobacilli through comparative genomics of 213 strains and associated genera.</title>
        <authorList>
            <person name="Sun Z."/>
            <person name="Harris H.M."/>
            <person name="McCann A."/>
            <person name="Guo C."/>
            <person name="Argimon S."/>
            <person name="Zhang W."/>
            <person name="Yang X."/>
            <person name="Jeffery I.B."/>
            <person name="Cooney J.C."/>
            <person name="Kagawa T.F."/>
            <person name="Liu W."/>
            <person name="Song Y."/>
            <person name="Salvetti E."/>
            <person name="Wrobel A."/>
            <person name="Rasinkangas P."/>
            <person name="Parkhill J."/>
            <person name="Rea M.C."/>
            <person name="O'Sullivan O."/>
            <person name="Ritari J."/>
            <person name="Douillard F.P."/>
            <person name="Paul Ross R."/>
            <person name="Yang R."/>
            <person name="Briner A.E."/>
            <person name="Felis G.E."/>
            <person name="de Vos W.M."/>
            <person name="Barrangou R."/>
            <person name="Klaenhammer T.R."/>
            <person name="Caufield P.W."/>
            <person name="Cui Y."/>
            <person name="Zhang H."/>
            <person name="O'Toole P.W."/>
        </authorList>
    </citation>
    <scope>NUCLEOTIDE SEQUENCE [LARGE SCALE GENOMIC DNA]</scope>
    <source>
        <strain evidence="3 4">DSM 23365</strain>
    </source>
</reference>
<proteinExistence type="predicted"/>
<dbReference type="PATRIC" id="fig|1423804.4.peg.2288"/>
<evidence type="ECO:0000313" key="3">
    <source>
        <dbReference type="EMBL" id="KRN18242.1"/>
    </source>
</evidence>
<keyword evidence="1" id="KW-1133">Transmembrane helix</keyword>
<keyword evidence="3" id="KW-0808">Transferase</keyword>
<keyword evidence="1" id="KW-0812">Transmembrane</keyword>
<sequence>MKTISIVVPCYNEQAAIPLFYKTVEGILTKFSENEAELYRWEYWFINDGSTDQSLDQLKILNAENPKEVHYVDFSRNFGKESALKAGLDQVSGDYIAVMDVDLQDPPELLPKMIRLLNTTDNDVIATRRANRKGEPAVRSWLSNQFYNVINHISQVKMQNGLRDYRLMRRSVVDAIRELPEYNRFSKGIFGWVGFKTETLEFANQPRVAGETHWSMKQLVNYSLAGIMDYSEVPLNLASWAGIVSCVFAIIGLIIVVSRKLLYGNPTMGWPSIVSIILLVGGIQLFSLGIIGKYISKIYLESKHRPIYLVKEKR</sequence>
<dbReference type="STRING" id="1423804.FD14_GL002106"/>
<dbReference type="Gene3D" id="3.90.550.10">
    <property type="entry name" value="Spore Coat Polysaccharide Biosynthesis Protein SpsA, Chain A"/>
    <property type="match status" value="1"/>
</dbReference>
<feature type="transmembrane region" description="Helical" evidence="1">
    <location>
        <begin position="270"/>
        <end position="295"/>
    </location>
</feature>
<gene>
    <name evidence="3" type="ORF">FD14_GL002106</name>
</gene>
<dbReference type="GO" id="GO:0016740">
    <property type="term" value="F:transferase activity"/>
    <property type="evidence" value="ECO:0007669"/>
    <property type="project" value="UniProtKB-KW"/>
</dbReference>
<dbReference type="InterPro" id="IPR001173">
    <property type="entry name" value="Glyco_trans_2-like"/>
</dbReference>
<keyword evidence="4" id="KW-1185">Reference proteome</keyword>
<dbReference type="Proteomes" id="UP000051442">
    <property type="component" value="Unassembled WGS sequence"/>
</dbReference>
<dbReference type="GO" id="GO:0005886">
    <property type="term" value="C:plasma membrane"/>
    <property type="evidence" value="ECO:0007669"/>
    <property type="project" value="TreeGrafter"/>
</dbReference>
<dbReference type="PANTHER" id="PTHR48090:SF8">
    <property type="entry name" value="GLYCOSYLTRANSFERASE CSBB-RELATED"/>
    <property type="match status" value="1"/>
</dbReference>
<dbReference type="PANTHER" id="PTHR48090">
    <property type="entry name" value="UNDECAPRENYL-PHOSPHATE 4-DEOXY-4-FORMAMIDO-L-ARABINOSE TRANSFERASE-RELATED"/>
    <property type="match status" value="1"/>
</dbReference>
<dbReference type="AlphaFoldDB" id="A0A0R2EPE5"/>
<dbReference type="Pfam" id="PF00535">
    <property type="entry name" value="Glycos_transf_2"/>
    <property type="match status" value="1"/>
</dbReference>
<accession>A0A0R2EPE5</accession>
<dbReference type="SUPFAM" id="SSF53448">
    <property type="entry name" value="Nucleotide-diphospho-sugar transferases"/>
    <property type="match status" value="1"/>
</dbReference>
<feature type="domain" description="Glycosyltransferase 2-like" evidence="2">
    <location>
        <begin position="5"/>
        <end position="175"/>
    </location>
</feature>